<dbReference type="Proteomes" id="UP000186817">
    <property type="component" value="Unassembled WGS sequence"/>
</dbReference>
<feature type="transmembrane region" description="Helical" evidence="2">
    <location>
        <begin position="74"/>
        <end position="94"/>
    </location>
</feature>
<feature type="transmembrane region" description="Helical" evidence="2">
    <location>
        <begin position="306"/>
        <end position="326"/>
    </location>
</feature>
<feature type="region of interest" description="Disordered" evidence="1">
    <location>
        <begin position="209"/>
        <end position="239"/>
    </location>
</feature>
<reference evidence="3 4" key="1">
    <citation type="submission" date="2016-02" db="EMBL/GenBank/DDBJ databases">
        <title>Genome analysis of coral dinoflagellate symbionts highlights evolutionary adaptations to a symbiotic lifestyle.</title>
        <authorList>
            <person name="Aranda M."/>
            <person name="Li Y."/>
            <person name="Liew Y.J."/>
            <person name="Baumgarten S."/>
            <person name="Simakov O."/>
            <person name="Wilson M."/>
            <person name="Piel J."/>
            <person name="Ashoor H."/>
            <person name="Bougouffa S."/>
            <person name="Bajic V.B."/>
            <person name="Ryu T."/>
            <person name="Ravasi T."/>
            <person name="Bayer T."/>
            <person name="Micklem G."/>
            <person name="Kim H."/>
            <person name="Bhak J."/>
            <person name="Lajeunesse T.C."/>
            <person name="Voolstra C.R."/>
        </authorList>
    </citation>
    <scope>NUCLEOTIDE SEQUENCE [LARGE SCALE GENOMIC DNA]</scope>
    <source>
        <strain evidence="3 4">CCMP2467</strain>
    </source>
</reference>
<gene>
    <name evidence="3" type="ORF">AK812_SmicGene27682</name>
</gene>
<feature type="transmembrane region" description="Helical" evidence="2">
    <location>
        <begin position="428"/>
        <end position="449"/>
    </location>
</feature>
<protein>
    <recommendedName>
        <fullName evidence="5">Transmembrane protein</fullName>
    </recommendedName>
</protein>
<evidence type="ECO:0000313" key="3">
    <source>
        <dbReference type="EMBL" id="OLP90711.1"/>
    </source>
</evidence>
<accession>A0A1Q9D669</accession>
<dbReference type="EMBL" id="LSRX01000698">
    <property type="protein sequence ID" value="OLP90711.1"/>
    <property type="molecule type" value="Genomic_DNA"/>
</dbReference>
<evidence type="ECO:0000313" key="4">
    <source>
        <dbReference type="Proteomes" id="UP000186817"/>
    </source>
</evidence>
<dbReference type="OrthoDB" id="410074at2759"/>
<proteinExistence type="predicted"/>
<dbReference type="AlphaFoldDB" id="A0A1Q9D669"/>
<comment type="caution">
    <text evidence="3">The sequence shown here is derived from an EMBL/GenBank/DDBJ whole genome shotgun (WGS) entry which is preliminary data.</text>
</comment>
<organism evidence="3 4">
    <name type="scientific">Symbiodinium microadriaticum</name>
    <name type="common">Dinoflagellate</name>
    <name type="synonym">Zooxanthella microadriatica</name>
    <dbReference type="NCBI Taxonomy" id="2951"/>
    <lineage>
        <taxon>Eukaryota</taxon>
        <taxon>Sar</taxon>
        <taxon>Alveolata</taxon>
        <taxon>Dinophyceae</taxon>
        <taxon>Suessiales</taxon>
        <taxon>Symbiodiniaceae</taxon>
        <taxon>Symbiodinium</taxon>
    </lineage>
</organism>
<sequence length="685" mass="75037">MAIIDVLTAIATAGTTIQSFFAWSGYNRDNFGQGVGWRQAHQYQKKNYYANWVASAREDLLQLKGASMHHIGNYMMVATMMLSSTVLAFAVSGFDEACPAFVVYTFYTSAASAVVCLMLAVTFGIKAQGSAYESTALLLTEKLRPFNPDKAHNYLEQAQRIERLGLGSLLRVPGQAEDYSSKPRSQNDAELDSKPEFSALAVAENLSEPCTSNEHLGDSREPPEVLKPDQELQTCDTEESSGLENLTSCRDVEYLKNFHEFILLWKPHEDFCKICMGLGTISFAEASAAFTVGKVLGHTSYFMEQLLAATVALAFLFIMINVFLAYGHGTSKLCPLLLATSDICATLAGSFNDPRANAALVPGSFLLRLGFWAAIAVAICKHSQCRETSALAAKTPLEKNAEEEFTSTEDMEAYKQRSQRKFVRGRRAVLQGLCVCMCMWISVTVWATVHYTVQLFLEESHRASVAALEVEFPPLFTPHSLACADGHIFVADRYSIYEIWPTASGRSAVKRECKLDGPIEAISATCDLSGCHPIVLLNAQSGSMVTNCSTASLLLGDGRVAQHLAAPLHASEGKLLTTHAKELVEYGQKNDGWGAERTLSYKYPQSQSIRGLAWKGDSPLVLRVDPDGHLDLEEMKLAERRSILWHLPMSASHALSVCSPDAASALLLVLIEDQPHLAAARPKFT</sequence>
<feature type="compositionally biased region" description="Basic and acidic residues" evidence="1">
    <location>
        <begin position="215"/>
        <end position="230"/>
    </location>
</feature>
<keyword evidence="2" id="KW-1133">Transmembrane helix</keyword>
<feature type="transmembrane region" description="Helical" evidence="2">
    <location>
        <begin position="359"/>
        <end position="380"/>
    </location>
</feature>
<keyword evidence="2" id="KW-0472">Membrane</keyword>
<evidence type="ECO:0000256" key="1">
    <source>
        <dbReference type="SAM" id="MobiDB-lite"/>
    </source>
</evidence>
<keyword evidence="2" id="KW-0812">Transmembrane</keyword>
<evidence type="ECO:0008006" key="5">
    <source>
        <dbReference type="Google" id="ProtNLM"/>
    </source>
</evidence>
<evidence type="ECO:0000256" key="2">
    <source>
        <dbReference type="SAM" id="Phobius"/>
    </source>
</evidence>
<name>A0A1Q9D669_SYMMI</name>
<keyword evidence="4" id="KW-1185">Reference proteome</keyword>
<feature type="transmembrane region" description="Helical" evidence="2">
    <location>
        <begin position="100"/>
        <end position="125"/>
    </location>
</feature>